<evidence type="ECO:0000313" key="2">
    <source>
        <dbReference type="Proteomes" id="UP000002878"/>
    </source>
</evidence>
<protein>
    <submittedName>
        <fullName evidence="1">Uncharacterized protein</fullName>
    </submittedName>
</protein>
<organism evidence="1 2">
    <name type="scientific">Bacillus amyloliquefaciens (strain Y2)</name>
    <name type="common">Bacillus amyloliquefaciens subsp. plantarum (strain B9601-Y2)</name>
    <dbReference type="NCBI Taxonomy" id="1155777"/>
    <lineage>
        <taxon>Bacteria</taxon>
        <taxon>Bacillati</taxon>
        <taxon>Bacillota</taxon>
        <taxon>Bacilli</taxon>
        <taxon>Bacillales</taxon>
        <taxon>Bacillaceae</taxon>
        <taxon>Bacillus</taxon>
        <taxon>Bacillus amyloliquefaciens group</taxon>
    </lineage>
</organism>
<evidence type="ECO:0000313" key="1">
    <source>
        <dbReference type="EMBL" id="AFJ63287.1"/>
    </source>
</evidence>
<name>I2C9G3_BACAY</name>
<dbReference type="Proteomes" id="UP000002878">
    <property type="component" value="Chromosome"/>
</dbReference>
<accession>I2C9G3</accession>
<sequence>MKLKKLISEPPAFAMRLFFMGKMLLRPAPSYDVKKGVSV</sequence>
<dbReference type="HOGENOM" id="CLU_3304105_0_0_9"/>
<dbReference type="AlphaFoldDB" id="I2C9G3"/>
<proteinExistence type="predicted"/>
<gene>
    <name evidence="1" type="ORF">MUS_3412</name>
</gene>
<dbReference type="EMBL" id="CP003332">
    <property type="protein sequence ID" value="AFJ63287.1"/>
    <property type="molecule type" value="Genomic_DNA"/>
</dbReference>
<dbReference type="KEGG" id="bqy:MUS_3412"/>
<reference evidence="1 2" key="1">
    <citation type="journal article" date="2012" name="J. Biotechnol.">
        <title>Genome sequence of the plant growth promoting strain Bacillus amyloliquefaciens subsp. plantarum B9601-Y2 and expression of mersacidin and other secondary metabolites.</title>
        <authorList>
            <person name="He P."/>
            <person name="Hao K."/>
            <person name="Blom J."/>
            <person name="Ruckert C."/>
            <person name="Vater J."/>
            <person name="Mao Z."/>
            <person name="Wu Y."/>
            <person name="Hou M."/>
            <person name="He P."/>
            <person name="He Y."/>
            <person name="Borriss R."/>
        </authorList>
    </citation>
    <scope>NUCLEOTIDE SEQUENCE [LARGE SCALE GENOMIC DNA]</scope>
    <source>
        <strain evidence="1">Y2</strain>
    </source>
</reference>